<feature type="transmembrane region" description="Helical" evidence="7">
    <location>
        <begin position="278"/>
        <end position="301"/>
    </location>
</feature>
<dbReference type="Gene3D" id="1.20.1250.20">
    <property type="entry name" value="MFS general substrate transporter like domains"/>
    <property type="match status" value="1"/>
</dbReference>
<dbReference type="EMBL" id="KV722784">
    <property type="protein sequence ID" value="OCH83866.1"/>
    <property type="molecule type" value="Genomic_DNA"/>
</dbReference>
<keyword evidence="5 7" id="KW-0472">Membrane</keyword>
<organism evidence="8 9">
    <name type="scientific">Obba rivulosa</name>
    <dbReference type="NCBI Taxonomy" id="1052685"/>
    <lineage>
        <taxon>Eukaryota</taxon>
        <taxon>Fungi</taxon>
        <taxon>Dikarya</taxon>
        <taxon>Basidiomycota</taxon>
        <taxon>Agaricomycotina</taxon>
        <taxon>Agaricomycetes</taxon>
        <taxon>Polyporales</taxon>
        <taxon>Gelatoporiaceae</taxon>
        <taxon>Obba</taxon>
    </lineage>
</organism>
<gene>
    <name evidence="8" type="ORF">OBBRIDRAFT_815681</name>
</gene>
<feature type="transmembrane region" description="Helical" evidence="7">
    <location>
        <begin position="97"/>
        <end position="115"/>
    </location>
</feature>
<proteinExistence type="predicted"/>
<feature type="region of interest" description="Disordered" evidence="6">
    <location>
        <begin position="1"/>
        <end position="24"/>
    </location>
</feature>
<sequence length="476" mass="51575">MNIGDLSDKHTNGNERPSPKPEREIQNVSVVTPLPKLQLLILLYLQLAEPLTSTVVYPFVNQLVRETGVTGGDERKTGYYAGFIESSFYATEAICPILLSGLVGLIISVVGFGLSKNYWALVLSRCAEGALNGNIGVSKSMMTEITDVTNRARGFAYLPIVWSLGSTVGPVIGGVFSNPTTHWPDIFGTTGFWAEYPYFLPCITIAFVSFTAFLIALFCLKETLDKPTSRLRDPENGRIIYERLPASDPGPSLSTANQEIQRDIGLRSILIPRVLLPVLNYGLLAFTDQAVNVLIPLMYSSSIDHGGLGFDPFVIGLVQGLAGLVMGFTQVLTFPRLLQKFGPKKLYIASYTSYLLVYCAFPVLSSVTKTAGGVTTWTWLIILLQLAAYSMTCLTWGCIFMYISEAAPSPATLGLTNGLAQTTSSVMCVIAPSASSFLFSASLEHNLSGGNFIYWSLCAFTICGIIASSRLPSHLG</sequence>
<dbReference type="Proteomes" id="UP000250043">
    <property type="component" value="Unassembled WGS sequence"/>
</dbReference>
<evidence type="ECO:0000256" key="4">
    <source>
        <dbReference type="ARBA" id="ARBA00022989"/>
    </source>
</evidence>
<dbReference type="InterPro" id="IPR011701">
    <property type="entry name" value="MFS"/>
</dbReference>
<feature type="transmembrane region" description="Helical" evidence="7">
    <location>
        <begin position="346"/>
        <end position="365"/>
    </location>
</feature>
<evidence type="ECO:0000256" key="1">
    <source>
        <dbReference type="ARBA" id="ARBA00004141"/>
    </source>
</evidence>
<dbReference type="InterPro" id="IPR036259">
    <property type="entry name" value="MFS_trans_sf"/>
</dbReference>
<keyword evidence="3 7" id="KW-0812">Transmembrane</keyword>
<dbReference type="PRINTS" id="PR01035">
    <property type="entry name" value="TCRTETA"/>
</dbReference>
<dbReference type="Pfam" id="PF07690">
    <property type="entry name" value="MFS_1"/>
    <property type="match status" value="1"/>
</dbReference>
<evidence type="ECO:0000256" key="3">
    <source>
        <dbReference type="ARBA" id="ARBA00022692"/>
    </source>
</evidence>
<keyword evidence="2" id="KW-0813">Transport</keyword>
<evidence type="ECO:0000256" key="2">
    <source>
        <dbReference type="ARBA" id="ARBA00022448"/>
    </source>
</evidence>
<dbReference type="GO" id="GO:0022857">
    <property type="term" value="F:transmembrane transporter activity"/>
    <property type="evidence" value="ECO:0007669"/>
    <property type="project" value="InterPro"/>
</dbReference>
<evidence type="ECO:0000256" key="7">
    <source>
        <dbReference type="SAM" id="Phobius"/>
    </source>
</evidence>
<accession>A0A8E2AGC0</accession>
<dbReference type="InterPro" id="IPR001958">
    <property type="entry name" value="Tet-R_TetA/multi-R_MdtG-like"/>
</dbReference>
<keyword evidence="4 7" id="KW-1133">Transmembrane helix</keyword>
<feature type="transmembrane region" description="Helical" evidence="7">
    <location>
        <begin position="196"/>
        <end position="220"/>
    </location>
</feature>
<dbReference type="AlphaFoldDB" id="A0A8E2AGC0"/>
<feature type="transmembrane region" description="Helical" evidence="7">
    <location>
        <begin position="313"/>
        <end position="334"/>
    </location>
</feature>
<feature type="transmembrane region" description="Helical" evidence="7">
    <location>
        <begin position="452"/>
        <end position="471"/>
    </location>
</feature>
<dbReference type="PANTHER" id="PTHR23504">
    <property type="entry name" value="MAJOR FACILITATOR SUPERFAMILY DOMAIN-CONTAINING PROTEIN 10"/>
    <property type="match status" value="1"/>
</dbReference>
<evidence type="ECO:0000313" key="8">
    <source>
        <dbReference type="EMBL" id="OCH83866.1"/>
    </source>
</evidence>
<evidence type="ECO:0000313" key="9">
    <source>
        <dbReference type="Proteomes" id="UP000250043"/>
    </source>
</evidence>
<dbReference type="PANTHER" id="PTHR23504:SF15">
    <property type="entry name" value="MAJOR FACILITATOR SUPERFAMILY (MFS) PROFILE DOMAIN-CONTAINING PROTEIN"/>
    <property type="match status" value="1"/>
</dbReference>
<dbReference type="GO" id="GO:0016020">
    <property type="term" value="C:membrane"/>
    <property type="evidence" value="ECO:0007669"/>
    <property type="project" value="UniProtKB-SubCell"/>
</dbReference>
<name>A0A8E2AGC0_9APHY</name>
<dbReference type="OrthoDB" id="419616at2759"/>
<dbReference type="SUPFAM" id="SSF103473">
    <property type="entry name" value="MFS general substrate transporter"/>
    <property type="match status" value="1"/>
</dbReference>
<feature type="transmembrane region" description="Helical" evidence="7">
    <location>
        <begin position="415"/>
        <end position="440"/>
    </location>
</feature>
<evidence type="ECO:0000256" key="5">
    <source>
        <dbReference type="ARBA" id="ARBA00023136"/>
    </source>
</evidence>
<feature type="transmembrane region" description="Helical" evidence="7">
    <location>
        <begin position="377"/>
        <end position="403"/>
    </location>
</feature>
<evidence type="ECO:0000256" key="6">
    <source>
        <dbReference type="SAM" id="MobiDB-lite"/>
    </source>
</evidence>
<comment type="subcellular location">
    <subcellularLocation>
        <location evidence="1">Membrane</location>
        <topology evidence="1">Multi-pass membrane protein</topology>
    </subcellularLocation>
</comment>
<feature type="transmembrane region" description="Helical" evidence="7">
    <location>
        <begin position="155"/>
        <end position="176"/>
    </location>
</feature>
<reference evidence="8 9" key="1">
    <citation type="submission" date="2016-07" db="EMBL/GenBank/DDBJ databases">
        <title>Draft genome of the white-rot fungus Obba rivulosa 3A-2.</title>
        <authorList>
            <consortium name="DOE Joint Genome Institute"/>
            <person name="Miettinen O."/>
            <person name="Riley R."/>
            <person name="Acob R."/>
            <person name="Barry K."/>
            <person name="Cullen D."/>
            <person name="De Vries R."/>
            <person name="Hainaut M."/>
            <person name="Hatakka A."/>
            <person name="Henrissat B."/>
            <person name="Hilden K."/>
            <person name="Kuo R."/>
            <person name="Labutti K."/>
            <person name="Lipzen A."/>
            <person name="Makela M.R."/>
            <person name="Sandor L."/>
            <person name="Spatafora J.W."/>
            <person name="Grigoriev I.V."/>
            <person name="Hibbett D.S."/>
        </authorList>
    </citation>
    <scope>NUCLEOTIDE SEQUENCE [LARGE SCALE GENOMIC DNA]</scope>
    <source>
        <strain evidence="8 9">3A-2</strain>
    </source>
</reference>
<protein>
    <submittedName>
        <fullName evidence="8">MFS general substrate transporter</fullName>
    </submittedName>
</protein>
<keyword evidence="9" id="KW-1185">Reference proteome</keyword>